<accession>A0ABN9G6Y4</accession>
<evidence type="ECO:0000313" key="2">
    <source>
        <dbReference type="EMBL" id="CAI9605155.1"/>
    </source>
</evidence>
<sequence>MRRPLEHSRFSMKITSVMSSPTSSMPRGRSSPP</sequence>
<dbReference type="Proteomes" id="UP001162483">
    <property type="component" value="Unassembled WGS sequence"/>
</dbReference>
<feature type="region of interest" description="Disordered" evidence="1">
    <location>
        <begin position="1"/>
        <end position="33"/>
    </location>
</feature>
<keyword evidence="3" id="KW-1185">Reference proteome</keyword>
<name>A0ABN9G6Y4_9NEOB</name>
<comment type="caution">
    <text evidence="2">The sequence shown here is derived from an EMBL/GenBank/DDBJ whole genome shotgun (WGS) entry which is preliminary data.</text>
</comment>
<evidence type="ECO:0000256" key="1">
    <source>
        <dbReference type="SAM" id="MobiDB-lite"/>
    </source>
</evidence>
<proteinExistence type="predicted"/>
<gene>
    <name evidence="2" type="ORF">SPARVUS_LOCUS13551815</name>
</gene>
<reference evidence="2" key="1">
    <citation type="submission" date="2023-05" db="EMBL/GenBank/DDBJ databases">
        <authorList>
            <person name="Stuckert A."/>
        </authorList>
    </citation>
    <scope>NUCLEOTIDE SEQUENCE</scope>
</reference>
<evidence type="ECO:0000313" key="3">
    <source>
        <dbReference type="Proteomes" id="UP001162483"/>
    </source>
</evidence>
<dbReference type="EMBL" id="CATNWA010018078">
    <property type="protein sequence ID" value="CAI9605155.1"/>
    <property type="molecule type" value="Genomic_DNA"/>
</dbReference>
<feature type="compositionally biased region" description="Low complexity" evidence="1">
    <location>
        <begin position="15"/>
        <end position="26"/>
    </location>
</feature>
<organism evidence="2 3">
    <name type="scientific">Staurois parvus</name>
    <dbReference type="NCBI Taxonomy" id="386267"/>
    <lineage>
        <taxon>Eukaryota</taxon>
        <taxon>Metazoa</taxon>
        <taxon>Chordata</taxon>
        <taxon>Craniata</taxon>
        <taxon>Vertebrata</taxon>
        <taxon>Euteleostomi</taxon>
        <taxon>Amphibia</taxon>
        <taxon>Batrachia</taxon>
        <taxon>Anura</taxon>
        <taxon>Neobatrachia</taxon>
        <taxon>Ranoidea</taxon>
        <taxon>Ranidae</taxon>
        <taxon>Staurois</taxon>
    </lineage>
</organism>
<protein>
    <submittedName>
        <fullName evidence="2">Uncharacterized protein</fullName>
    </submittedName>
</protein>